<accession>A0A494VTM3</accession>
<gene>
    <name evidence="4" type="primary">rfaE1</name>
    <name evidence="4" type="ORF">HYN43_005120</name>
</gene>
<keyword evidence="5" id="KW-1185">Reference proteome</keyword>
<evidence type="ECO:0000259" key="3">
    <source>
        <dbReference type="Pfam" id="PF00294"/>
    </source>
</evidence>
<dbReference type="GO" id="GO:0033785">
    <property type="term" value="F:heptose 7-phosphate kinase activity"/>
    <property type="evidence" value="ECO:0007669"/>
    <property type="project" value="TreeGrafter"/>
</dbReference>
<evidence type="ECO:0000313" key="4">
    <source>
        <dbReference type="EMBL" id="AYL94715.1"/>
    </source>
</evidence>
<reference evidence="4 5" key="1">
    <citation type="submission" date="2018-10" db="EMBL/GenBank/DDBJ databases">
        <title>Genome sequencing of Mucilaginibacter sp. HYN0043.</title>
        <authorList>
            <person name="Kim M."/>
            <person name="Yi H."/>
        </authorList>
    </citation>
    <scope>NUCLEOTIDE SEQUENCE [LARGE SCALE GENOMIC DNA]</scope>
    <source>
        <strain evidence="4 5">HYN0043</strain>
    </source>
</reference>
<dbReference type="OrthoDB" id="9802794at2"/>
<keyword evidence="1" id="KW-0808">Transferase</keyword>
<dbReference type="CDD" id="cd01172">
    <property type="entry name" value="RfaE_like"/>
    <property type="match status" value="1"/>
</dbReference>
<evidence type="ECO:0000256" key="1">
    <source>
        <dbReference type="ARBA" id="ARBA00022679"/>
    </source>
</evidence>
<dbReference type="Pfam" id="PF00294">
    <property type="entry name" value="PfkB"/>
    <property type="match status" value="1"/>
</dbReference>
<organism evidence="4 5">
    <name type="scientific">Mucilaginibacter celer</name>
    <dbReference type="NCBI Taxonomy" id="2305508"/>
    <lineage>
        <taxon>Bacteria</taxon>
        <taxon>Pseudomonadati</taxon>
        <taxon>Bacteroidota</taxon>
        <taxon>Sphingobacteriia</taxon>
        <taxon>Sphingobacteriales</taxon>
        <taxon>Sphingobacteriaceae</taxon>
        <taxon>Mucilaginibacter</taxon>
    </lineage>
</organism>
<evidence type="ECO:0000256" key="2">
    <source>
        <dbReference type="ARBA" id="ARBA00022777"/>
    </source>
</evidence>
<dbReference type="PANTHER" id="PTHR46969:SF1">
    <property type="entry name" value="BIFUNCTIONAL PROTEIN HLDE"/>
    <property type="match status" value="1"/>
</dbReference>
<evidence type="ECO:0000313" key="5">
    <source>
        <dbReference type="Proteomes" id="UP000270046"/>
    </source>
</evidence>
<protein>
    <submittedName>
        <fullName evidence="4">D-glycero-beta-D-manno-heptose-7-phosphate kinase</fullName>
    </submittedName>
</protein>
<dbReference type="AlphaFoldDB" id="A0A494VTM3"/>
<dbReference type="GO" id="GO:0033786">
    <property type="term" value="F:heptose-1-phosphate adenylyltransferase activity"/>
    <property type="evidence" value="ECO:0007669"/>
    <property type="project" value="TreeGrafter"/>
</dbReference>
<keyword evidence="2 4" id="KW-0418">Kinase</keyword>
<dbReference type="InterPro" id="IPR029056">
    <property type="entry name" value="Ribokinase-like"/>
</dbReference>
<dbReference type="GO" id="GO:0016773">
    <property type="term" value="F:phosphotransferase activity, alcohol group as acceptor"/>
    <property type="evidence" value="ECO:0007669"/>
    <property type="project" value="InterPro"/>
</dbReference>
<dbReference type="PANTHER" id="PTHR46969">
    <property type="entry name" value="BIFUNCTIONAL PROTEIN HLDE"/>
    <property type="match status" value="1"/>
</dbReference>
<dbReference type="EMBL" id="CP032869">
    <property type="protein sequence ID" value="AYL94715.1"/>
    <property type="molecule type" value="Genomic_DNA"/>
</dbReference>
<sequence length="334" mass="35860">MTKTMNLKDKVETIRDNAKTPSILVVGDLMVDHYIIGTASRLSPEAPVPIVNVKNETTTLGGAGNVVQNLVSLGAKVTVAGVIGDDSAAGELITILTDEGVETDTIIKDNSRTTTVKTRVLAGSHQLVRVDREVTDEVSETIGLELIEKLNSHIDAVDMVLLSDYNKGLFSPFLTQQVIKAANAKGKKVIIDPKGLNYQKYEGAFIIKPNRKELAEAAKTEKINSIESLQQAANIILQQTGAKYIVVTLSEEGMVILNETGLTLLPVKATEVFDVTGAGDTVLATMAYFLASGCTLEEACELANHAAAIVIRRVGSATTTVQEIIDDIERDEVR</sequence>
<dbReference type="SUPFAM" id="SSF53613">
    <property type="entry name" value="Ribokinase-like"/>
    <property type="match status" value="1"/>
</dbReference>
<proteinExistence type="predicted"/>
<dbReference type="Gene3D" id="3.40.1190.20">
    <property type="match status" value="1"/>
</dbReference>
<feature type="domain" description="Carbohydrate kinase PfkB" evidence="3">
    <location>
        <begin position="22"/>
        <end position="319"/>
    </location>
</feature>
<dbReference type="GO" id="GO:0005829">
    <property type="term" value="C:cytosol"/>
    <property type="evidence" value="ECO:0007669"/>
    <property type="project" value="TreeGrafter"/>
</dbReference>
<dbReference type="KEGG" id="muh:HYN43_005120"/>
<dbReference type="InterPro" id="IPR011913">
    <property type="entry name" value="RfaE_dom_I"/>
</dbReference>
<dbReference type="InterPro" id="IPR011611">
    <property type="entry name" value="PfkB_dom"/>
</dbReference>
<dbReference type="NCBIfam" id="TIGR02198">
    <property type="entry name" value="rfaE_dom_I"/>
    <property type="match status" value="1"/>
</dbReference>
<name>A0A494VTM3_9SPHI</name>
<dbReference type="Proteomes" id="UP000270046">
    <property type="component" value="Chromosome"/>
</dbReference>